<dbReference type="EMBL" id="VSSQ01009784">
    <property type="protein sequence ID" value="MPM42593.1"/>
    <property type="molecule type" value="Genomic_DNA"/>
</dbReference>
<comment type="caution">
    <text evidence="1">The sequence shown here is derived from an EMBL/GenBank/DDBJ whole genome shotgun (WGS) entry which is preliminary data.</text>
</comment>
<dbReference type="AlphaFoldDB" id="A0A644ZVC7"/>
<name>A0A644ZVC7_9ZZZZ</name>
<organism evidence="1">
    <name type="scientific">bioreactor metagenome</name>
    <dbReference type="NCBI Taxonomy" id="1076179"/>
    <lineage>
        <taxon>unclassified sequences</taxon>
        <taxon>metagenomes</taxon>
        <taxon>ecological metagenomes</taxon>
    </lineage>
</organism>
<gene>
    <name evidence="1" type="ORF">SDC9_89259</name>
</gene>
<accession>A0A644ZVC7</accession>
<proteinExistence type="predicted"/>
<evidence type="ECO:0008006" key="2">
    <source>
        <dbReference type="Google" id="ProtNLM"/>
    </source>
</evidence>
<sequence length="246" mass="26393">MVDHARDVGHPDVLARHAQLDQQAQAGQRRSAGARGHQLDLGDVLAGDLQAVEDGGAHHDGRAVLVVVEDRDLHALAQLALNIEAVGCLDVFQIDAAEGGLHRRDDFHQLVRVLLVELDVEHIDARELLEQHALAFHDGLARQRADVAQAQHGRAVGDHAHQIATGGVAEGGGRVLHDLLAGGRHAGRIGQRQIVLVDHLLGGRHRDLAWLGELVVFERGTAQLGTFIYRGRGRVLGHQASPALAG</sequence>
<protein>
    <recommendedName>
        <fullName evidence="2">NAD-specific glutamate dehydrogenase</fullName>
    </recommendedName>
</protein>
<reference evidence="1" key="1">
    <citation type="submission" date="2019-08" db="EMBL/GenBank/DDBJ databases">
        <authorList>
            <person name="Kucharzyk K."/>
            <person name="Murdoch R.W."/>
            <person name="Higgins S."/>
            <person name="Loffler F."/>
        </authorList>
    </citation>
    <scope>NUCLEOTIDE SEQUENCE</scope>
</reference>
<evidence type="ECO:0000313" key="1">
    <source>
        <dbReference type="EMBL" id="MPM42593.1"/>
    </source>
</evidence>